<dbReference type="RefSeq" id="XP_009155471.1">
    <property type="nucleotide sequence ID" value="XM_009157223.1"/>
</dbReference>
<evidence type="ECO:0000313" key="1">
    <source>
        <dbReference type="EMBL" id="EHY55010.1"/>
    </source>
</evidence>
<organism evidence="1 2">
    <name type="scientific">Exophiala dermatitidis (strain ATCC 34100 / CBS 525.76 / NIH/UT8656)</name>
    <name type="common">Black yeast</name>
    <name type="synonym">Wangiella dermatitidis</name>
    <dbReference type="NCBI Taxonomy" id="858893"/>
    <lineage>
        <taxon>Eukaryota</taxon>
        <taxon>Fungi</taxon>
        <taxon>Dikarya</taxon>
        <taxon>Ascomycota</taxon>
        <taxon>Pezizomycotina</taxon>
        <taxon>Eurotiomycetes</taxon>
        <taxon>Chaetothyriomycetidae</taxon>
        <taxon>Chaetothyriales</taxon>
        <taxon>Herpotrichiellaceae</taxon>
        <taxon>Exophiala</taxon>
    </lineage>
</organism>
<reference evidence="1" key="1">
    <citation type="submission" date="2011-07" db="EMBL/GenBank/DDBJ databases">
        <title>The Genome Sequence of Exophiala (Wangiella) dermatitidis NIH/UT8656.</title>
        <authorList>
            <consortium name="The Broad Institute Genome Sequencing Platform"/>
            <person name="Cuomo C."/>
            <person name="Wang Z."/>
            <person name="Hunicke-Smith S."/>
            <person name="Szanislo P.J."/>
            <person name="Earl A."/>
            <person name="Young S.K."/>
            <person name="Zeng Q."/>
            <person name="Gargeya S."/>
            <person name="Fitzgerald M."/>
            <person name="Haas B."/>
            <person name="Abouelleil A."/>
            <person name="Alvarado L."/>
            <person name="Arachchi H.M."/>
            <person name="Berlin A."/>
            <person name="Brown A."/>
            <person name="Chapman S.B."/>
            <person name="Chen Z."/>
            <person name="Dunbar C."/>
            <person name="Freedman E."/>
            <person name="Gearin G."/>
            <person name="Gellesch M."/>
            <person name="Goldberg J."/>
            <person name="Griggs A."/>
            <person name="Gujja S."/>
            <person name="Heiman D."/>
            <person name="Howarth C."/>
            <person name="Larson L."/>
            <person name="Lui A."/>
            <person name="MacDonald P.J.P."/>
            <person name="Montmayeur A."/>
            <person name="Murphy C."/>
            <person name="Neiman D."/>
            <person name="Pearson M."/>
            <person name="Priest M."/>
            <person name="Roberts A."/>
            <person name="Saif S."/>
            <person name="Shea T."/>
            <person name="Shenoy N."/>
            <person name="Sisk P."/>
            <person name="Stolte C."/>
            <person name="Sykes S."/>
            <person name="Wortman J."/>
            <person name="Nusbaum C."/>
            <person name="Birren B."/>
        </authorList>
    </citation>
    <scope>NUCLEOTIDE SEQUENCE</scope>
    <source>
        <strain evidence="1">NIH/UT8656</strain>
    </source>
</reference>
<dbReference type="VEuPathDB" id="FungiDB:HMPREF1120_03168"/>
<dbReference type="HOGENOM" id="CLU_1695474_0_0_1"/>
<dbReference type="InParanoid" id="H6BV96"/>
<dbReference type="AlphaFoldDB" id="H6BV96"/>
<dbReference type="Proteomes" id="UP000007304">
    <property type="component" value="Unassembled WGS sequence"/>
</dbReference>
<gene>
    <name evidence="1" type="ORF">HMPREF1120_03168</name>
</gene>
<dbReference type="EMBL" id="JH226132">
    <property type="protein sequence ID" value="EHY55010.1"/>
    <property type="molecule type" value="Genomic_DNA"/>
</dbReference>
<proteinExistence type="predicted"/>
<dbReference type="GeneID" id="20307807"/>
<protein>
    <submittedName>
        <fullName evidence="1">Uncharacterized protein</fullName>
    </submittedName>
</protein>
<sequence length="155" mass="17407">MLLKETMHGVRASKPLSDPAWPKREARFARLVLGVSGSLSSRAPVLDCRFKARTSSCCRRCPPFLGPPPINGWKSPSVHTSFAHWHPQRWDQLRVTASERLSPSPRLFWLRELTDPQRDHLDPCSTTILASKLHCNGRIIEGTTGTLSTGWVKTL</sequence>
<keyword evidence="2" id="KW-1185">Reference proteome</keyword>
<accession>H6BV96</accession>
<name>H6BV96_EXODN</name>
<evidence type="ECO:0000313" key="2">
    <source>
        <dbReference type="Proteomes" id="UP000007304"/>
    </source>
</evidence>